<dbReference type="EMBL" id="CP104064">
    <property type="protein sequence ID" value="WAH37159.1"/>
    <property type="molecule type" value="Genomic_DNA"/>
</dbReference>
<protein>
    <submittedName>
        <fullName evidence="1">Uncharacterized protein</fullName>
    </submittedName>
</protein>
<evidence type="ECO:0000313" key="1">
    <source>
        <dbReference type="EMBL" id="WAH37159.1"/>
    </source>
</evidence>
<organism evidence="1 2">
    <name type="scientific">Alicyclobacillus dauci</name>
    <dbReference type="NCBI Taxonomy" id="1475485"/>
    <lineage>
        <taxon>Bacteria</taxon>
        <taxon>Bacillati</taxon>
        <taxon>Bacillota</taxon>
        <taxon>Bacilli</taxon>
        <taxon>Bacillales</taxon>
        <taxon>Alicyclobacillaceae</taxon>
        <taxon>Alicyclobacillus</taxon>
    </lineage>
</organism>
<accession>A0ABY6Z2N0</accession>
<gene>
    <name evidence="1" type="ORF">NZD86_00985</name>
</gene>
<dbReference type="RefSeq" id="WP_268044605.1">
    <property type="nucleotide sequence ID" value="NZ_CP104064.1"/>
</dbReference>
<proteinExistence type="predicted"/>
<name>A0ABY6Z2N0_9BACL</name>
<sequence length="79" mass="8798">MDYDNSWIGYGCGFNSHGDLQFQIHATGSPGVHYVDIYPTVYKGNQALPNPYVVPHLTYAKDHPGDDLPAFHIAYTVTK</sequence>
<evidence type="ECO:0000313" key="2">
    <source>
        <dbReference type="Proteomes" id="UP001164803"/>
    </source>
</evidence>
<keyword evidence="2" id="KW-1185">Reference proteome</keyword>
<dbReference type="Proteomes" id="UP001164803">
    <property type="component" value="Chromosome"/>
</dbReference>
<reference evidence="1" key="1">
    <citation type="submission" date="2022-08" db="EMBL/GenBank/DDBJ databases">
        <title>Alicyclobacillus dauci DSM2870, complete genome.</title>
        <authorList>
            <person name="Wang Q."/>
            <person name="Cai R."/>
            <person name="Wang Z."/>
        </authorList>
    </citation>
    <scope>NUCLEOTIDE SEQUENCE</scope>
    <source>
        <strain evidence="1">DSM 28700</strain>
    </source>
</reference>